<dbReference type="RefSeq" id="WP_015250263.1">
    <property type="nucleotide sequence ID" value="NC_019892.1"/>
</dbReference>
<feature type="domain" description="Endonuclease/exonuclease/phosphatase" evidence="1">
    <location>
        <begin position="110"/>
        <end position="321"/>
    </location>
</feature>
<sequence length="368" mass="40242">MRIASFNVENLFSRARALNQDDFSEGKPILTEFSKLNILLEKPVYSADDKTAILESLDRLGLSASDENKFAILRQNHGSLIKRPASGPKVAADGRGDWIGWVELKTEAVNEIATQMTAKVIQKVNADILAVIEAEDRIALSRFNEQLLKPLGADYGGIMLIDGNDDRGIDVGLFTRAANKVESIVSHVDDMMGTTRIFSRDCPEFTVRVSATKTILVMVNHLKSKGFGVPAQSNARRKAQAKRVREIYDQRRSEGVKFIVIMGDFNDTPTSDPLSPLLGAGSDLRDITNHPSFVGDGRPGTFANGTASNKIDYLLFSPELFAKVTSGGIFRKGVWGGVNGTLFPHFPEMTKAIHAASDHAAIFADFTL</sequence>
<dbReference type="KEGG" id="saci:Sinac_7137"/>
<dbReference type="Proteomes" id="UP000010798">
    <property type="component" value="Chromosome"/>
</dbReference>
<evidence type="ECO:0000313" key="2">
    <source>
        <dbReference type="EMBL" id="AGA31191.1"/>
    </source>
</evidence>
<dbReference type="PANTHER" id="PTHR42834">
    <property type="entry name" value="ENDONUCLEASE/EXONUCLEASE/PHOSPHATASE FAMILY PROTEIN (AFU_ORTHOLOGUE AFUA_3G09210)"/>
    <property type="match status" value="1"/>
</dbReference>
<dbReference type="Gene3D" id="3.60.10.10">
    <property type="entry name" value="Endonuclease/exonuclease/phosphatase"/>
    <property type="match status" value="1"/>
</dbReference>
<name>L0DS14_SINAD</name>
<accession>L0DS14</accession>
<dbReference type="InterPro" id="IPR036691">
    <property type="entry name" value="Endo/exonu/phosph_ase_sf"/>
</dbReference>
<evidence type="ECO:0000259" key="1">
    <source>
        <dbReference type="Pfam" id="PF19580"/>
    </source>
</evidence>
<dbReference type="EMBL" id="CP003364">
    <property type="protein sequence ID" value="AGA31191.1"/>
    <property type="molecule type" value="Genomic_DNA"/>
</dbReference>
<dbReference type="InterPro" id="IPR005135">
    <property type="entry name" value="Endo/exonuclease/phosphatase"/>
</dbReference>
<dbReference type="Pfam" id="PF19580">
    <property type="entry name" value="Exo_endo_phos_3"/>
    <property type="match status" value="1"/>
</dbReference>
<dbReference type="PANTHER" id="PTHR42834:SF1">
    <property type="entry name" value="ENDONUCLEASE_EXONUCLEASE_PHOSPHATASE FAMILY PROTEIN (AFU_ORTHOLOGUE AFUA_3G09210)"/>
    <property type="match status" value="1"/>
</dbReference>
<dbReference type="SUPFAM" id="SSF56219">
    <property type="entry name" value="DNase I-like"/>
    <property type="match status" value="1"/>
</dbReference>
<dbReference type="HOGENOM" id="CLU_058620_0_0_0"/>
<reference evidence="2 3" key="1">
    <citation type="submission" date="2012-02" db="EMBL/GenBank/DDBJ databases">
        <title>Complete sequence of chromosome of Singulisphaera acidiphila DSM 18658.</title>
        <authorList>
            <consortium name="US DOE Joint Genome Institute (JGI-PGF)"/>
            <person name="Lucas S."/>
            <person name="Copeland A."/>
            <person name="Lapidus A."/>
            <person name="Glavina del Rio T."/>
            <person name="Dalin E."/>
            <person name="Tice H."/>
            <person name="Bruce D."/>
            <person name="Goodwin L."/>
            <person name="Pitluck S."/>
            <person name="Peters L."/>
            <person name="Ovchinnikova G."/>
            <person name="Chertkov O."/>
            <person name="Kyrpides N."/>
            <person name="Mavromatis K."/>
            <person name="Ivanova N."/>
            <person name="Brettin T."/>
            <person name="Detter J.C."/>
            <person name="Han C."/>
            <person name="Larimer F."/>
            <person name="Land M."/>
            <person name="Hauser L."/>
            <person name="Markowitz V."/>
            <person name="Cheng J.-F."/>
            <person name="Hugenholtz P."/>
            <person name="Woyke T."/>
            <person name="Wu D."/>
            <person name="Tindall B."/>
            <person name="Pomrenke H."/>
            <person name="Brambilla E."/>
            <person name="Klenk H.-P."/>
            <person name="Eisen J.A."/>
        </authorList>
    </citation>
    <scope>NUCLEOTIDE SEQUENCE [LARGE SCALE GENOMIC DNA]</scope>
    <source>
        <strain evidence="3">ATCC BAA-1392 / DSM 18658 / VKM B-2454 / MOB10</strain>
    </source>
</reference>
<dbReference type="GO" id="GO:0003824">
    <property type="term" value="F:catalytic activity"/>
    <property type="evidence" value="ECO:0007669"/>
    <property type="project" value="InterPro"/>
</dbReference>
<gene>
    <name evidence="2" type="ordered locus">Sinac_7137</name>
</gene>
<proteinExistence type="predicted"/>
<dbReference type="eggNOG" id="COG2374">
    <property type="taxonomic scope" value="Bacteria"/>
</dbReference>
<dbReference type="STRING" id="886293.Sinac_7137"/>
<dbReference type="OrthoDB" id="1398885at2"/>
<evidence type="ECO:0000313" key="3">
    <source>
        <dbReference type="Proteomes" id="UP000010798"/>
    </source>
</evidence>
<dbReference type="AlphaFoldDB" id="L0DS14"/>
<organism evidence="2 3">
    <name type="scientific">Singulisphaera acidiphila (strain ATCC BAA-1392 / DSM 18658 / VKM B-2454 / MOB10)</name>
    <dbReference type="NCBI Taxonomy" id="886293"/>
    <lineage>
        <taxon>Bacteria</taxon>
        <taxon>Pseudomonadati</taxon>
        <taxon>Planctomycetota</taxon>
        <taxon>Planctomycetia</taxon>
        <taxon>Isosphaerales</taxon>
        <taxon>Isosphaeraceae</taxon>
        <taxon>Singulisphaera</taxon>
    </lineage>
</organism>
<keyword evidence="3" id="KW-1185">Reference proteome</keyword>
<protein>
    <submittedName>
        <fullName evidence="2">Putative extracellular nuclease</fullName>
    </submittedName>
</protein>